<comment type="caution">
    <text evidence="3">The sequence shown here is derived from an EMBL/GenBank/DDBJ whole genome shotgun (WGS) entry which is preliminary data.</text>
</comment>
<keyword evidence="1" id="KW-1133">Transmembrane helix</keyword>
<gene>
    <name evidence="3" type="ORF">AHIS1636_13620</name>
</gene>
<keyword evidence="4" id="KW-1185">Reference proteome</keyword>
<protein>
    <recommendedName>
        <fullName evidence="2">DUF4350 domain-containing protein</fullName>
    </recommendedName>
</protein>
<dbReference type="RefSeq" id="WP_264795062.1">
    <property type="nucleotide sequence ID" value="NZ_BRVS01000005.1"/>
</dbReference>
<sequence>MSAGVRPEATEQPGTYSGSAWDATRRRFRRWRFWIIVVLLLAAAVLIRLLATPPSDRNDLSPENPAPNGAKAVAEVLRQQGTDVVETGTLDATIAALDDGGTLLFHDANAYLDEDQLGEVAGAAGRLILVEPDFRQLRALAPGFSAAGVVPEDGGPLAAECRSEDGGTPPAAAVPEGAGTITRGGLAYRGPVMCFGFETGDRPAAAYAAAADGSTVVLGAGQVLSNDATVREGNAALALNTLGRDDRLVWYRPSLADISISDEPQSPMELLPAWVTPVLLWLLAVGVLAMIWKGRRLGPLVEEPLPVVVRSAETAAGRARLYQDSKSLDRAAANLRAATLTRLAAELRLGTGADAAAVVEATARHLGRPVPDLDGLLRIFVPRTESQLVDWAQNLQQLEEEVTDR</sequence>
<dbReference type="InterPro" id="IPR025646">
    <property type="entry name" value="DUF4350"/>
</dbReference>
<proteinExistence type="predicted"/>
<evidence type="ECO:0000256" key="1">
    <source>
        <dbReference type="SAM" id="Phobius"/>
    </source>
</evidence>
<organism evidence="3 4">
    <name type="scientific">Arthrobacter mangrovi</name>
    <dbReference type="NCBI Taxonomy" id="2966350"/>
    <lineage>
        <taxon>Bacteria</taxon>
        <taxon>Bacillati</taxon>
        <taxon>Actinomycetota</taxon>
        <taxon>Actinomycetes</taxon>
        <taxon>Micrococcales</taxon>
        <taxon>Micrococcaceae</taxon>
        <taxon>Arthrobacter</taxon>
    </lineage>
</organism>
<keyword evidence="1" id="KW-0812">Transmembrane</keyword>
<feature type="transmembrane region" description="Helical" evidence="1">
    <location>
        <begin position="271"/>
        <end position="292"/>
    </location>
</feature>
<evidence type="ECO:0000313" key="3">
    <source>
        <dbReference type="EMBL" id="GLB66923.1"/>
    </source>
</evidence>
<accession>A0ABQ5MSI4</accession>
<evidence type="ECO:0000313" key="4">
    <source>
        <dbReference type="Proteomes" id="UP001209654"/>
    </source>
</evidence>
<feature type="transmembrane region" description="Helical" evidence="1">
    <location>
        <begin position="33"/>
        <end position="51"/>
    </location>
</feature>
<name>A0ABQ5MSI4_9MICC</name>
<keyword evidence="1" id="KW-0472">Membrane</keyword>
<dbReference type="Pfam" id="PF14258">
    <property type="entry name" value="DUF4350"/>
    <property type="match status" value="1"/>
</dbReference>
<dbReference type="Proteomes" id="UP001209654">
    <property type="component" value="Unassembled WGS sequence"/>
</dbReference>
<feature type="domain" description="DUF4350" evidence="2">
    <location>
        <begin position="62"/>
        <end position="242"/>
    </location>
</feature>
<reference evidence="3 4" key="1">
    <citation type="journal article" date="2023" name="Int. J. Syst. Evol. Microbiol.">
        <title>Arthrobacter mangrovi sp. nov., an actinobacterium isolated from the rhizosphere of a mangrove.</title>
        <authorList>
            <person name="Hamada M."/>
            <person name="Saitou S."/>
            <person name="Enomoto N."/>
            <person name="Nanri K."/>
            <person name="Hidaka K."/>
            <person name="Miura T."/>
            <person name="Tamura T."/>
        </authorList>
    </citation>
    <scope>NUCLEOTIDE SEQUENCE [LARGE SCALE GENOMIC DNA]</scope>
    <source>
        <strain evidence="3 4">NBRC 112813</strain>
    </source>
</reference>
<dbReference type="EMBL" id="BRVS01000005">
    <property type="protein sequence ID" value="GLB66923.1"/>
    <property type="molecule type" value="Genomic_DNA"/>
</dbReference>
<evidence type="ECO:0000259" key="2">
    <source>
        <dbReference type="Pfam" id="PF14258"/>
    </source>
</evidence>